<dbReference type="PROSITE" id="PS51024">
    <property type="entry name" value="ZF_FCS"/>
    <property type="match status" value="1"/>
</dbReference>
<evidence type="ECO:0000313" key="10">
    <source>
        <dbReference type="Proteomes" id="UP000261620"/>
    </source>
</evidence>
<name>A0A3Q3XJY5_MOLML</name>
<sequence>WEMDRQSSGEKQADSNKSVATNSSPSTSADVTIATASPSSSTCSQAPPTSLSNRQAVQVIQHAIQRPQGMAAQYLQQMYAAQQQHLMLQTAALHQHSPHLQSVATIQQVRRSVCSVSPVQTHTLVKQQLSGPPGHRVAHHQLIIQQATGAAPNQRQLQPIALRVSPQETNSSPLPLSAKRLTTPSSQPQANNDPLVPSFSSSLPSSSSVTNVFATPQPPPFVAAPQRWPSFPHVQNQPPPPPPPLVLPRLPQNPPASLQRLSLHSVQALAIQSRRVLLTEQELPVAEALVQMPYENLPPPQTVAVDLKMHPVRRSETPSVSVLCWSSVSFLEMERKDERSPSPQSVRTTIPIIGPSKQNGAGSSSIKLAPLKIKRSLSALSSLSAVMGSSSNPPLPSPPLPHPILPVAARGPSQPPTSPASLPASPNRVLTSQVLTHLVEGFVIREGLEPFPVVSSLLLAEQQASLPDSQKIQNNGDVAAKETPPDADQSDSSDSEMENDSSAAEGEVACVCVFLCVRAGTTNSCSCVVAECAESVAAVLQCEYCGSKGYAHSFLRSKRFCSMTCVRSVSCTKRVSLLRASRLGHRPAGRRGRPPSQVIRASREHFLRQVSLYNSSGANG</sequence>
<dbReference type="STRING" id="94237.ENSMMOP00000027109"/>
<dbReference type="GO" id="GO:0008270">
    <property type="term" value="F:zinc ion binding"/>
    <property type="evidence" value="ECO:0007669"/>
    <property type="project" value="UniProtKB-KW"/>
</dbReference>
<dbReference type="Pfam" id="PF21319">
    <property type="entry name" value="zf-FCS_1"/>
    <property type="match status" value="1"/>
</dbReference>
<evidence type="ECO:0000256" key="3">
    <source>
        <dbReference type="ARBA" id="ARBA00022771"/>
    </source>
</evidence>
<proteinExistence type="predicted"/>
<dbReference type="AlphaFoldDB" id="A0A3Q3XJY5"/>
<dbReference type="OMA" id="HSENCSA"/>
<feature type="region of interest" description="Disordered" evidence="7">
    <location>
        <begin position="1"/>
        <end position="49"/>
    </location>
</feature>
<keyword evidence="5" id="KW-0539">Nucleus</keyword>
<feature type="compositionally biased region" description="Polar residues" evidence="7">
    <location>
        <begin position="15"/>
        <end position="49"/>
    </location>
</feature>
<dbReference type="InterPro" id="IPR012313">
    <property type="entry name" value="Znf_FCS"/>
</dbReference>
<comment type="subcellular location">
    <subcellularLocation>
        <location evidence="1">Nucleus</location>
    </subcellularLocation>
</comment>
<protein>
    <recommendedName>
        <fullName evidence="8">FCS-type domain-containing protein</fullName>
    </recommendedName>
</protein>
<feature type="compositionally biased region" description="Pro residues" evidence="7">
    <location>
        <begin position="393"/>
        <end position="404"/>
    </location>
</feature>
<evidence type="ECO:0000256" key="2">
    <source>
        <dbReference type="ARBA" id="ARBA00022723"/>
    </source>
</evidence>
<reference evidence="9" key="1">
    <citation type="submission" date="2025-08" db="UniProtKB">
        <authorList>
            <consortium name="Ensembl"/>
        </authorList>
    </citation>
    <scope>IDENTIFICATION</scope>
</reference>
<feature type="region of interest" description="Disordered" evidence="7">
    <location>
        <begin position="385"/>
        <end position="426"/>
    </location>
</feature>
<feature type="region of interest" description="Disordered" evidence="7">
    <location>
        <begin position="336"/>
        <end position="364"/>
    </location>
</feature>
<keyword evidence="10" id="KW-1185">Reference proteome</keyword>
<evidence type="ECO:0000256" key="4">
    <source>
        <dbReference type="ARBA" id="ARBA00022833"/>
    </source>
</evidence>
<feature type="region of interest" description="Disordered" evidence="7">
    <location>
        <begin position="166"/>
        <end position="212"/>
    </location>
</feature>
<evidence type="ECO:0000313" key="9">
    <source>
        <dbReference type="Ensembl" id="ENSMMOP00000027109.1"/>
    </source>
</evidence>
<feature type="compositionally biased region" description="Low complexity" evidence="7">
    <location>
        <begin position="194"/>
        <end position="209"/>
    </location>
</feature>
<organism evidence="9 10">
    <name type="scientific">Mola mola</name>
    <name type="common">Ocean sunfish</name>
    <name type="synonym">Tetraodon mola</name>
    <dbReference type="NCBI Taxonomy" id="94237"/>
    <lineage>
        <taxon>Eukaryota</taxon>
        <taxon>Metazoa</taxon>
        <taxon>Chordata</taxon>
        <taxon>Craniata</taxon>
        <taxon>Vertebrata</taxon>
        <taxon>Euteleostomi</taxon>
        <taxon>Actinopterygii</taxon>
        <taxon>Neopterygii</taxon>
        <taxon>Teleostei</taxon>
        <taxon>Neoteleostei</taxon>
        <taxon>Acanthomorphata</taxon>
        <taxon>Eupercaria</taxon>
        <taxon>Tetraodontiformes</taxon>
        <taxon>Molidae</taxon>
        <taxon>Mola</taxon>
    </lineage>
</organism>
<dbReference type="GO" id="GO:0005634">
    <property type="term" value="C:nucleus"/>
    <property type="evidence" value="ECO:0007669"/>
    <property type="project" value="UniProtKB-SubCell"/>
</dbReference>
<keyword evidence="2" id="KW-0479">Metal-binding</keyword>
<evidence type="ECO:0000256" key="7">
    <source>
        <dbReference type="SAM" id="MobiDB-lite"/>
    </source>
</evidence>
<evidence type="ECO:0000256" key="5">
    <source>
        <dbReference type="ARBA" id="ARBA00023242"/>
    </source>
</evidence>
<feature type="domain" description="FCS-type" evidence="8">
    <location>
        <begin position="533"/>
        <end position="567"/>
    </location>
</feature>
<evidence type="ECO:0000259" key="8">
    <source>
        <dbReference type="PROSITE" id="PS51024"/>
    </source>
</evidence>
<evidence type="ECO:0000256" key="6">
    <source>
        <dbReference type="PROSITE-ProRule" id="PRU00367"/>
    </source>
</evidence>
<accession>A0A3Q3XJY5</accession>
<dbReference type="InterPro" id="IPR038603">
    <property type="entry name" value="Znf_FCS_sf"/>
</dbReference>
<dbReference type="Ensembl" id="ENSMMOT00000027572.1">
    <property type="protein sequence ID" value="ENSMMOP00000027109.1"/>
    <property type="gene ID" value="ENSMMOG00000020510.1"/>
</dbReference>
<evidence type="ECO:0000256" key="1">
    <source>
        <dbReference type="ARBA" id="ARBA00004123"/>
    </source>
</evidence>
<feature type="compositionally biased region" description="Acidic residues" evidence="7">
    <location>
        <begin position="488"/>
        <end position="499"/>
    </location>
</feature>
<feature type="region of interest" description="Disordered" evidence="7">
    <location>
        <begin position="469"/>
        <end position="500"/>
    </location>
</feature>
<feature type="region of interest" description="Disordered" evidence="7">
    <location>
        <begin position="223"/>
        <end position="242"/>
    </location>
</feature>
<feature type="compositionally biased region" description="Basic and acidic residues" evidence="7">
    <location>
        <begin position="1"/>
        <end position="14"/>
    </location>
</feature>
<reference evidence="9" key="2">
    <citation type="submission" date="2025-09" db="UniProtKB">
        <authorList>
            <consortium name="Ensembl"/>
        </authorList>
    </citation>
    <scope>IDENTIFICATION</scope>
</reference>
<dbReference type="Gene3D" id="3.30.60.160">
    <property type="match status" value="1"/>
</dbReference>
<dbReference type="Proteomes" id="UP000261620">
    <property type="component" value="Unplaced"/>
</dbReference>
<keyword evidence="4" id="KW-0862">Zinc</keyword>
<feature type="compositionally biased region" description="Polar residues" evidence="7">
    <location>
        <begin position="166"/>
        <end position="192"/>
    </location>
</feature>
<keyword evidence="3 6" id="KW-0863">Zinc-finger</keyword>